<accession>A0A3N4HCZ3</accession>
<feature type="compositionally biased region" description="Polar residues" evidence="2">
    <location>
        <begin position="37"/>
        <end position="46"/>
    </location>
</feature>
<feature type="compositionally biased region" description="Polar residues" evidence="2">
    <location>
        <begin position="108"/>
        <end position="118"/>
    </location>
</feature>
<reference evidence="3 4" key="1">
    <citation type="journal article" date="2018" name="Nat. Ecol. Evol.">
        <title>Pezizomycetes genomes reveal the molecular basis of ectomycorrhizal truffle lifestyle.</title>
        <authorList>
            <person name="Murat C."/>
            <person name="Payen T."/>
            <person name="Noel B."/>
            <person name="Kuo A."/>
            <person name="Morin E."/>
            <person name="Chen J."/>
            <person name="Kohler A."/>
            <person name="Krizsan K."/>
            <person name="Balestrini R."/>
            <person name="Da Silva C."/>
            <person name="Montanini B."/>
            <person name="Hainaut M."/>
            <person name="Levati E."/>
            <person name="Barry K.W."/>
            <person name="Belfiori B."/>
            <person name="Cichocki N."/>
            <person name="Clum A."/>
            <person name="Dockter R.B."/>
            <person name="Fauchery L."/>
            <person name="Guy J."/>
            <person name="Iotti M."/>
            <person name="Le Tacon F."/>
            <person name="Lindquist E.A."/>
            <person name="Lipzen A."/>
            <person name="Malagnac F."/>
            <person name="Mello A."/>
            <person name="Molinier V."/>
            <person name="Miyauchi S."/>
            <person name="Poulain J."/>
            <person name="Riccioni C."/>
            <person name="Rubini A."/>
            <person name="Sitrit Y."/>
            <person name="Splivallo R."/>
            <person name="Traeger S."/>
            <person name="Wang M."/>
            <person name="Zifcakova L."/>
            <person name="Wipf D."/>
            <person name="Zambonelli A."/>
            <person name="Paolocci F."/>
            <person name="Nowrousian M."/>
            <person name="Ottonello S."/>
            <person name="Baldrian P."/>
            <person name="Spatafora J.W."/>
            <person name="Henrissat B."/>
            <person name="Nagy L.G."/>
            <person name="Aury J.M."/>
            <person name="Wincker P."/>
            <person name="Grigoriev I.V."/>
            <person name="Bonfante P."/>
            <person name="Martin F.M."/>
        </authorList>
    </citation>
    <scope>NUCLEOTIDE SEQUENCE [LARGE SCALE GENOMIC DNA]</scope>
    <source>
        <strain evidence="3 4">RN42</strain>
    </source>
</reference>
<evidence type="ECO:0000256" key="1">
    <source>
        <dbReference type="SAM" id="Coils"/>
    </source>
</evidence>
<evidence type="ECO:0000313" key="4">
    <source>
        <dbReference type="Proteomes" id="UP000275078"/>
    </source>
</evidence>
<feature type="compositionally biased region" description="Low complexity" evidence="2">
    <location>
        <begin position="123"/>
        <end position="139"/>
    </location>
</feature>
<feature type="compositionally biased region" description="Low complexity" evidence="2">
    <location>
        <begin position="820"/>
        <end position="829"/>
    </location>
</feature>
<feature type="coiled-coil region" evidence="1">
    <location>
        <begin position="721"/>
        <end position="783"/>
    </location>
</feature>
<dbReference type="AlphaFoldDB" id="A0A3N4HCZ3"/>
<evidence type="ECO:0000313" key="3">
    <source>
        <dbReference type="EMBL" id="RPA71146.1"/>
    </source>
</evidence>
<evidence type="ECO:0000256" key="2">
    <source>
        <dbReference type="SAM" id="MobiDB-lite"/>
    </source>
</evidence>
<organism evidence="3 4">
    <name type="scientific">Ascobolus immersus RN42</name>
    <dbReference type="NCBI Taxonomy" id="1160509"/>
    <lineage>
        <taxon>Eukaryota</taxon>
        <taxon>Fungi</taxon>
        <taxon>Dikarya</taxon>
        <taxon>Ascomycota</taxon>
        <taxon>Pezizomycotina</taxon>
        <taxon>Pezizomycetes</taxon>
        <taxon>Pezizales</taxon>
        <taxon>Ascobolaceae</taxon>
        <taxon>Ascobolus</taxon>
    </lineage>
</organism>
<proteinExistence type="predicted"/>
<gene>
    <name evidence="3" type="ORF">BJ508DRAFT_336339</name>
</gene>
<dbReference type="Proteomes" id="UP000275078">
    <property type="component" value="Unassembled WGS sequence"/>
</dbReference>
<dbReference type="EMBL" id="ML119966">
    <property type="protein sequence ID" value="RPA71146.1"/>
    <property type="molecule type" value="Genomic_DNA"/>
</dbReference>
<keyword evidence="1" id="KW-0175">Coiled coil</keyword>
<sequence length="837" mass="94346">MSGNSDGEDGYDKGPLAFGETEAPYAGANPQPEGDDQYSTQQSVDTQEQHGSDAQDEDHMDIDESGDLESKQPKPKYLLASVEDTDNEMPPPTEKKSDRRTSSRRKSGTQQPVKSQSGPVGDQQPRPQSQQARASSRASFRSDNDSVRSSKTTQQPPPSTQVQHPPGATHKQKQQRLKRHSEPRSAAQPQPSPVNPASVAHDNHFKADPFQSDQFYISEVRPSDVELKQLFEKLTVVVARDLGLKVVFQLPADSLEILRCSDNAENWKGAVRGMCAQLQPYQRYWSLRIKELIFQSTYSKKLCVKVNDLAQYQMHLLNTFKNYYQFYRTDLDLYADHFLDNTPFGKELKDRFKSIARRRKRNPKLKDDDLFIDFFPFKKSSDLFGTPAKPGMEITKLHAADLLRKSLLCFLLEEGGSEDNITWIDGDIDHILLRIAVSGITFDLCVAIVHKLFTNNGIHIRGHLRGYASKGDEFGELLWNFFTSEPLEFKFEDLFESADEKKRFIERGCFPFPTLAHDSMKYYNDKRPVPGVNKHLLDNLTHPFHHYSEEAFENPPVDKGLNPTGYYGQGSKDHPFTAVDIRPVKAPGACPHDYPAVLQKLIDEDDLKMYAIDPDSQISKRLSRPDREEIFKTFKENFPIEDDTSDINEIADSFMRDPDRAGVVHTFSEPNNSDHLSKTFKILTMPMASHSNELSNLYAKASVYDQVRITAIIIGHQNNALSNLKAKIHETSARLEQQLEAIEKEVAVLKVQDQDVIEARRKVREQKKELAAEQAYAKNLKARAIQSRLQALDIPKKAPVAVSITSGEEDEGSGDGSGSEVGSESSSEVDPAESVLE</sequence>
<keyword evidence="4" id="KW-1185">Reference proteome</keyword>
<feature type="compositionally biased region" description="Basic residues" evidence="2">
    <location>
        <begin position="170"/>
        <end position="181"/>
    </location>
</feature>
<feature type="region of interest" description="Disordered" evidence="2">
    <location>
        <begin position="1"/>
        <end position="204"/>
    </location>
</feature>
<protein>
    <submittedName>
        <fullName evidence="3">Uncharacterized protein</fullName>
    </submittedName>
</protein>
<name>A0A3N4HCZ3_ASCIM</name>
<feature type="region of interest" description="Disordered" evidence="2">
    <location>
        <begin position="802"/>
        <end position="837"/>
    </location>
</feature>
<feature type="compositionally biased region" description="Acidic residues" evidence="2">
    <location>
        <begin position="54"/>
        <end position="67"/>
    </location>
</feature>